<dbReference type="Proteomes" id="UP000190962">
    <property type="component" value="Unassembled WGS sequence"/>
</dbReference>
<evidence type="ECO:0000313" key="1">
    <source>
        <dbReference type="EMBL" id="KHF23998.1"/>
    </source>
</evidence>
<reference evidence="1 3" key="1">
    <citation type="journal article" date="2014" name="BMC Genomics">
        <title>The genome of the intracellular bacterium of the coastal bivalve, Solemya velum: a blueprint for thriving in and out of symbiosis.</title>
        <authorList>
            <person name="Dmytrenko O."/>
            <person name="Russell S.L."/>
            <person name="Loo W.T."/>
            <person name="Fontanez K.M."/>
            <person name="Liao L."/>
            <person name="Roeselers G."/>
            <person name="Sharma R."/>
            <person name="Stewart F.J."/>
            <person name="Newton I.L."/>
            <person name="Woyke T."/>
            <person name="Wu D."/>
            <person name="Lang J.M."/>
            <person name="Eisen J.A."/>
            <person name="Cavanaugh C.M."/>
        </authorList>
    </citation>
    <scope>NUCLEOTIDE SEQUENCE [LARGE SCALE GENOMIC DNA]</scope>
    <source>
        <strain evidence="1 3">WH</strain>
    </source>
</reference>
<organism evidence="1 3">
    <name type="scientific">Solemya velum gill symbiont</name>
    <dbReference type="NCBI Taxonomy" id="2340"/>
    <lineage>
        <taxon>Bacteria</taxon>
        <taxon>Pseudomonadati</taxon>
        <taxon>Pseudomonadota</taxon>
        <taxon>Gammaproteobacteria</taxon>
        <taxon>sulfur-oxidizing symbionts</taxon>
    </lineage>
</organism>
<gene>
    <name evidence="2" type="ORF">BOV88_01840</name>
    <name evidence="1" type="ORF">JV46_02270</name>
</gene>
<name>A0A0B0H1A7_SOVGS</name>
<comment type="caution">
    <text evidence="1">The sequence shown here is derived from an EMBL/GenBank/DDBJ whole genome shotgun (WGS) entry which is preliminary data.</text>
</comment>
<evidence type="ECO:0000313" key="3">
    <source>
        <dbReference type="Proteomes" id="UP000030856"/>
    </source>
</evidence>
<protein>
    <submittedName>
        <fullName evidence="1">Uncharacterized protein</fullName>
    </submittedName>
</protein>
<proteinExistence type="predicted"/>
<dbReference type="AlphaFoldDB" id="A0A0B0H1A7"/>
<keyword evidence="3" id="KW-1185">Reference proteome</keyword>
<reference evidence="2 4" key="2">
    <citation type="submission" date="2016-11" db="EMBL/GenBank/DDBJ databases">
        <title>Mixed transmission modes and dynamic genome evolution in an obligate animal-bacterial symbiosis.</title>
        <authorList>
            <person name="Russell S.L."/>
            <person name="Corbett-Detig R.B."/>
            <person name="Cavanaugh C.M."/>
        </authorList>
    </citation>
    <scope>NUCLEOTIDE SEQUENCE [LARGE SCALE GENOMIC DNA]</scope>
    <source>
        <strain evidence="2">MA-KB16</strain>
    </source>
</reference>
<dbReference type="EMBL" id="MPNX01000002">
    <property type="protein sequence ID" value="OOY35815.1"/>
    <property type="molecule type" value="Genomic_DNA"/>
</dbReference>
<dbReference type="Proteomes" id="UP000030856">
    <property type="component" value="Unassembled WGS sequence"/>
</dbReference>
<evidence type="ECO:0000313" key="2">
    <source>
        <dbReference type="EMBL" id="OOY35815.1"/>
    </source>
</evidence>
<evidence type="ECO:0000313" key="4">
    <source>
        <dbReference type="Proteomes" id="UP000190962"/>
    </source>
</evidence>
<accession>A0A0B0H1A7</accession>
<sequence length="78" mass="8960">MHRSEWKETAFKYTGSVAVGIDTRSQDGTTLFKTGKEFLNRLRGKDVVLTQDGQQPQCARIALLHKPAFSRLMLFLRY</sequence>
<dbReference type="EMBL" id="JRAA01000004">
    <property type="protein sequence ID" value="KHF23998.1"/>
    <property type="molecule type" value="Genomic_DNA"/>
</dbReference>